<feature type="domain" description="Thioredoxin" evidence="2">
    <location>
        <begin position="12"/>
        <end position="133"/>
    </location>
</feature>
<gene>
    <name evidence="3" type="ORF">CLV84_3729</name>
</gene>
<proteinExistence type="predicted"/>
<evidence type="ECO:0000313" key="4">
    <source>
        <dbReference type="Proteomes" id="UP000237662"/>
    </source>
</evidence>
<keyword evidence="4" id="KW-1185">Reference proteome</keyword>
<dbReference type="InterPro" id="IPR013766">
    <property type="entry name" value="Thioredoxin_domain"/>
</dbReference>
<dbReference type="InterPro" id="IPR036249">
    <property type="entry name" value="Thioredoxin-like_sf"/>
</dbReference>
<dbReference type="OrthoDB" id="120730at2"/>
<evidence type="ECO:0000313" key="3">
    <source>
        <dbReference type="EMBL" id="PPK84567.1"/>
    </source>
</evidence>
<dbReference type="GO" id="GO:0015035">
    <property type="term" value="F:protein-disulfide reductase activity"/>
    <property type="evidence" value="ECO:0007669"/>
    <property type="project" value="TreeGrafter"/>
</dbReference>
<feature type="chain" id="PRO_5015754481" evidence="1">
    <location>
        <begin position="19"/>
        <end position="392"/>
    </location>
</feature>
<dbReference type="AlphaFoldDB" id="A0A2S6I0R6"/>
<comment type="caution">
    <text evidence="3">The sequence shown here is derived from an EMBL/GenBank/DDBJ whole genome shotgun (WGS) entry which is preliminary data.</text>
</comment>
<dbReference type="Proteomes" id="UP000237662">
    <property type="component" value="Unassembled WGS sequence"/>
</dbReference>
<evidence type="ECO:0000256" key="1">
    <source>
        <dbReference type="SAM" id="SignalP"/>
    </source>
</evidence>
<keyword evidence="1" id="KW-0732">Signal</keyword>
<dbReference type="PROSITE" id="PS51352">
    <property type="entry name" value="THIOREDOXIN_2"/>
    <property type="match status" value="1"/>
</dbReference>
<dbReference type="Gene3D" id="3.40.30.10">
    <property type="entry name" value="Glutaredoxin"/>
    <property type="match status" value="1"/>
</dbReference>
<organism evidence="3 4">
    <name type="scientific">Neolewinella xylanilytica</name>
    <dbReference type="NCBI Taxonomy" id="1514080"/>
    <lineage>
        <taxon>Bacteria</taxon>
        <taxon>Pseudomonadati</taxon>
        <taxon>Bacteroidota</taxon>
        <taxon>Saprospiria</taxon>
        <taxon>Saprospirales</taxon>
        <taxon>Lewinellaceae</taxon>
        <taxon>Neolewinella</taxon>
    </lineage>
</organism>
<accession>A0A2S6I0R6</accession>
<reference evidence="3 4" key="1">
    <citation type="submission" date="2018-02" db="EMBL/GenBank/DDBJ databases">
        <title>Genomic Encyclopedia of Archaeal and Bacterial Type Strains, Phase II (KMG-II): from individual species to whole genera.</title>
        <authorList>
            <person name="Goeker M."/>
        </authorList>
    </citation>
    <scope>NUCLEOTIDE SEQUENCE [LARGE SCALE GENOMIC DNA]</scope>
    <source>
        <strain evidence="3 4">DSM 29526</strain>
    </source>
</reference>
<dbReference type="Pfam" id="PF13899">
    <property type="entry name" value="Thioredoxin_7"/>
    <property type="match status" value="1"/>
</dbReference>
<evidence type="ECO:0000259" key="2">
    <source>
        <dbReference type="PROSITE" id="PS51352"/>
    </source>
</evidence>
<dbReference type="RefSeq" id="WP_104421293.1">
    <property type="nucleotide sequence ID" value="NZ_PTJC01000007.1"/>
</dbReference>
<dbReference type="SUPFAM" id="SSF52833">
    <property type="entry name" value="Thioredoxin-like"/>
    <property type="match status" value="1"/>
</dbReference>
<dbReference type="EMBL" id="PTJC01000007">
    <property type="protein sequence ID" value="PPK84567.1"/>
    <property type="molecule type" value="Genomic_DNA"/>
</dbReference>
<protein>
    <submittedName>
        <fullName evidence="3">Thioredoxin-like protein</fullName>
    </submittedName>
</protein>
<name>A0A2S6I0R6_9BACT</name>
<dbReference type="PANTHER" id="PTHR32234">
    <property type="entry name" value="THIOL:DISULFIDE INTERCHANGE PROTEIN DSBD"/>
    <property type="match status" value="1"/>
</dbReference>
<dbReference type="GO" id="GO:0045454">
    <property type="term" value="P:cell redox homeostasis"/>
    <property type="evidence" value="ECO:0007669"/>
    <property type="project" value="TreeGrafter"/>
</dbReference>
<sequence>MRYLIPFLLLLLSAGLSAQGIEFFEGTWDEALAKAEAEDKLIFVDAYAEWCGPCKMMANSVFPREEVGDFFNANFISVQYDMEKPESADFREFHRAPAFPTLLFINADNEPVHRIIGARQAEQLISDARTALERIDNMAVLEKAYANKEPEAAYKLIRALIRRGEPHLKIANDYLRTPGLDLASPAPRRTIFLATTEADSRLFDLLIEQRDGIIELEGRQAYDEKVRDAVRATFNKALEFRSQELMGTAVNKMALVDKDEAKRLESEGEFAFALQGKEHKDVYKAAKNYLKKGAAGDEDRLRDLFGALENSEFIDYSVIIDLAAESLGAAAELSEEGWRDYYNLARFLQKRQRYEQGLEAAERSLTSLGPDGQDNYRRAIQDLVDQLRAQTE</sequence>
<dbReference type="PANTHER" id="PTHR32234:SF0">
    <property type="entry name" value="THIOL:DISULFIDE INTERCHANGE PROTEIN DSBD"/>
    <property type="match status" value="1"/>
</dbReference>
<feature type="signal peptide" evidence="1">
    <location>
        <begin position="1"/>
        <end position="18"/>
    </location>
</feature>